<feature type="domain" description="BON" evidence="1">
    <location>
        <begin position="21"/>
        <end position="89"/>
    </location>
</feature>
<keyword evidence="3" id="KW-1185">Reference proteome</keyword>
<dbReference type="AlphaFoldDB" id="A0A4Q2SZZ3"/>
<reference evidence="2 3" key="1">
    <citation type="submission" date="2019-01" db="EMBL/GenBank/DDBJ databases">
        <authorList>
            <person name="Deng T."/>
        </authorList>
    </citation>
    <scope>NUCLEOTIDE SEQUENCE [LARGE SCALE GENOMIC DNA]</scope>
    <source>
        <strain evidence="2 3">F8825</strain>
    </source>
</reference>
<evidence type="ECO:0000313" key="3">
    <source>
        <dbReference type="Proteomes" id="UP000291088"/>
    </source>
</evidence>
<dbReference type="OrthoDB" id="7916339at2"/>
<evidence type="ECO:0000259" key="1">
    <source>
        <dbReference type="PROSITE" id="PS50914"/>
    </source>
</evidence>
<gene>
    <name evidence="2" type="ORF">EUU22_19275</name>
</gene>
<dbReference type="InterPro" id="IPR007055">
    <property type="entry name" value="BON_dom"/>
</dbReference>
<organism evidence="2 3">
    <name type="scientific">Ciceribacter ferrooxidans</name>
    <dbReference type="NCBI Taxonomy" id="2509717"/>
    <lineage>
        <taxon>Bacteria</taxon>
        <taxon>Pseudomonadati</taxon>
        <taxon>Pseudomonadota</taxon>
        <taxon>Alphaproteobacteria</taxon>
        <taxon>Hyphomicrobiales</taxon>
        <taxon>Rhizobiaceae</taxon>
        <taxon>Ciceribacter</taxon>
    </lineage>
</organism>
<proteinExistence type="predicted"/>
<comment type="caution">
    <text evidence="2">The sequence shown here is derived from an EMBL/GenBank/DDBJ whole genome shotgun (WGS) entry which is preliminary data.</text>
</comment>
<name>A0A4Q2SZZ3_9HYPH</name>
<dbReference type="Gene3D" id="3.30.1340.30">
    <property type="match status" value="1"/>
</dbReference>
<dbReference type="EMBL" id="SDVB01000253">
    <property type="protein sequence ID" value="RYC10204.1"/>
    <property type="molecule type" value="Genomic_DNA"/>
</dbReference>
<dbReference type="Pfam" id="PF04972">
    <property type="entry name" value="BON"/>
    <property type="match status" value="1"/>
</dbReference>
<dbReference type="PROSITE" id="PS50914">
    <property type="entry name" value="BON"/>
    <property type="match status" value="1"/>
</dbReference>
<protein>
    <submittedName>
        <fullName evidence="2">BON domain-containing protein</fullName>
    </submittedName>
</protein>
<accession>A0A4Q2SZZ3</accession>
<sequence length="96" mass="10277">MVFKPQRFFGGKPEVEVEFSDHEPVETAVARLLAVSEGVDASDISVTAAGSTIFLSGGVTWPEEIDRAVEIALSVPGVEKVNIDLATEYARKPDDA</sequence>
<evidence type="ECO:0000313" key="2">
    <source>
        <dbReference type="EMBL" id="RYC10204.1"/>
    </source>
</evidence>
<dbReference type="RefSeq" id="WP_129333596.1">
    <property type="nucleotide sequence ID" value="NZ_SDVB01000253.1"/>
</dbReference>
<dbReference type="Proteomes" id="UP000291088">
    <property type="component" value="Unassembled WGS sequence"/>
</dbReference>